<evidence type="ECO:0000313" key="3">
    <source>
        <dbReference type="Proteomes" id="UP000518255"/>
    </source>
</evidence>
<dbReference type="Pfam" id="PF01381">
    <property type="entry name" value="HTH_3"/>
    <property type="match status" value="1"/>
</dbReference>
<accession>A0A7W3U0S4</accession>
<dbReference type="GO" id="GO:0003677">
    <property type="term" value="F:DNA binding"/>
    <property type="evidence" value="ECO:0007669"/>
    <property type="project" value="InterPro"/>
</dbReference>
<dbReference type="RefSeq" id="WP_182581673.1">
    <property type="nucleotide sequence ID" value="NZ_JACIUY010000064.1"/>
</dbReference>
<feature type="domain" description="HTH cro/C1-type" evidence="1">
    <location>
        <begin position="4"/>
        <end position="63"/>
    </location>
</feature>
<dbReference type="Gene3D" id="1.10.260.40">
    <property type="entry name" value="lambda repressor-like DNA-binding domains"/>
    <property type="match status" value="1"/>
</dbReference>
<dbReference type="InterPro" id="IPR001387">
    <property type="entry name" value="Cro/C1-type_HTH"/>
</dbReference>
<dbReference type="SMART" id="SM00530">
    <property type="entry name" value="HTH_XRE"/>
    <property type="match status" value="1"/>
</dbReference>
<dbReference type="AlphaFoldDB" id="A0A7W3U0S4"/>
<dbReference type="Proteomes" id="UP000518255">
    <property type="component" value="Unassembled WGS sequence"/>
</dbReference>
<dbReference type="PROSITE" id="PS50943">
    <property type="entry name" value="HTH_CROC1"/>
    <property type="match status" value="1"/>
</dbReference>
<evidence type="ECO:0000313" key="2">
    <source>
        <dbReference type="EMBL" id="MBB1086817.1"/>
    </source>
</evidence>
<name>A0A7W3U0S4_9LACO</name>
<dbReference type="InterPro" id="IPR010982">
    <property type="entry name" value="Lambda_DNA-bd_dom_sf"/>
</dbReference>
<protein>
    <submittedName>
        <fullName evidence="2">Helix-turn-helix transcriptional regulator</fullName>
    </submittedName>
</protein>
<proteinExistence type="predicted"/>
<comment type="caution">
    <text evidence="2">The sequence shown here is derived from an EMBL/GenBank/DDBJ whole genome shotgun (WGS) entry which is preliminary data.</text>
</comment>
<evidence type="ECO:0000259" key="1">
    <source>
        <dbReference type="PROSITE" id="PS50943"/>
    </source>
</evidence>
<dbReference type="CDD" id="cd00093">
    <property type="entry name" value="HTH_XRE"/>
    <property type="match status" value="1"/>
</dbReference>
<sequence length="187" mass="21782">MNRIRKCRQNKKLTLKQLSEELAKQDFKISADALGKYERGEREPKLEIWGKLADFFDVSVPYIQGLEDEDRNDSFKIWEIKNDLKNGNNYLKNNVKDFLKYNTDTSIDKLSQHDIKLIWDVETNLGSLIGSLTDFGSFKTIKALNNAVKTLTVITSEYRIISDNPTVFEKRVIPIINEFLFELKKIE</sequence>
<reference evidence="2 3" key="1">
    <citation type="submission" date="2020-07" db="EMBL/GenBank/DDBJ databases">
        <title>Description of Limosilactobacillus balticus sp. nov., Limosilactobacillus agrestis sp. nov., Limosilactobacillus albertensis sp. nov., Limosilactobacillus rudii sp. nov., Limosilactobacillus fastidiosus sp. nov., five novel Limosilactobacillus species isolated from the vertebrate gastrointestinal tract, and proposal of 6 subspecies of Limosilactobacillus reuteri adapted to the gastrointestinal tract of specific vertebrate hosts.</title>
        <authorList>
            <person name="Li F."/>
            <person name="Cheng C."/>
            <person name="Zheng J."/>
            <person name="Quevedo R.M."/>
            <person name="Li J."/>
            <person name="Roos S."/>
            <person name="Gaenzle M.G."/>
            <person name="Walter J."/>
        </authorList>
    </citation>
    <scope>NUCLEOTIDE SEQUENCE [LARGE SCALE GENOMIC DNA]</scope>
    <source>
        <strain evidence="2 3">WF-MA3-C</strain>
    </source>
</reference>
<dbReference type="SUPFAM" id="SSF47413">
    <property type="entry name" value="lambda repressor-like DNA-binding domains"/>
    <property type="match status" value="1"/>
</dbReference>
<organism evidence="2 3">
    <name type="scientific">Limosilactobacillus fastidiosus</name>
    <dbReference type="NCBI Taxonomy" id="2759855"/>
    <lineage>
        <taxon>Bacteria</taxon>
        <taxon>Bacillati</taxon>
        <taxon>Bacillota</taxon>
        <taxon>Bacilli</taxon>
        <taxon>Lactobacillales</taxon>
        <taxon>Lactobacillaceae</taxon>
        <taxon>Limosilactobacillus</taxon>
    </lineage>
</organism>
<dbReference type="EMBL" id="JACIUY010000064">
    <property type="protein sequence ID" value="MBB1086817.1"/>
    <property type="molecule type" value="Genomic_DNA"/>
</dbReference>
<gene>
    <name evidence="2" type="ORF">H5R63_08515</name>
</gene>